<keyword evidence="1" id="KW-0812">Transmembrane</keyword>
<dbReference type="AlphaFoldDB" id="A0A369URX3"/>
<dbReference type="Proteomes" id="UP000253782">
    <property type="component" value="Unassembled WGS sequence"/>
</dbReference>
<comment type="caution">
    <text evidence="2">The sequence shown here is derived from an EMBL/GenBank/DDBJ whole genome shotgun (WGS) entry which is preliminary data.</text>
</comment>
<protein>
    <submittedName>
        <fullName evidence="2">Uncharacterized protein</fullName>
    </submittedName>
</protein>
<name>A0A369URX3_9GAMM</name>
<sequence length="246" mass="25585">MSIDASTDIDTDTSAAIPCIELKALSGIPTIPLLGGAELNAFVDLASGPTSDCKLNLNLLIQLGPLFASMACLFKILNVISKIKDFASAVPDPTKLATSVPKLLDAIAQLEGCIPALQIPNLIAMLKHILLLIINILLCFLTQVDSILKFKLSINMDGTDDNPVLKDTLICASNSADAAMSNAMSSLKPLQSLMMIIGIIAGLTGQSLDLPDFSAIAGGANDIEKTVSSIKSAVQGLKGIVDSLPG</sequence>
<keyword evidence="1" id="KW-0472">Membrane</keyword>
<dbReference type="EMBL" id="QQAH01000001">
    <property type="protein sequence ID" value="RDD83063.1"/>
    <property type="molecule type" value="Genomic_DNA"/>
</dbReference>
<reference evidence="2 3" key="1">
    <citation type="submission" date="2018-07" db="EMBL/GenBank/DDBJ databases">
        <title>Dyella tabacisoli L4-6T, whole genome shotgun sequence.</title>
        <authorList>
            <person name="Zhou X.-K."/>
            <person name="Li W.-J."/>
            <person name="Duan Y.-Q."/>
        </authorList>
    </citation>
    <scope>NUCLEOTIDE SEQUENCE [LARGE SCALE GENOMIC DNA]</scope>
    <source>
        <strain evidence="2 3">L4-6</strain>
    </source>
</reference>
<proteinExistence type="predicted"/>
<evidence type="ECO:0000313" key="3">
    <source>
        <dbReference type="Proteomes" id="UP000253782"/>
    </source>
</evidence>
<evidence type="ECO:0000313" key="2">
    <source>
        <dbReference type="EMBL" id="RDD83063.1"/>
    </source>
</evidence>
<dbReference type="RefSeq" id="WP_114843452.1">
    <property type="nucleotide sequence ID" value="NZ_JBHSPE010000001.1"/>
</dbReference>
<keyword evidence="1" id="KW-1133">Transmembrane helix</keyword>
<keyword evidence="3" id="KW-1185">Reference proteome</keyword>
<gene>
    <name evidence="2" type="ORF">DVJ77_00085</name>
</gene>
<feature type="transmembrane region" description="Helical" evidence="1">
    <location>
        <begin position="59"/>
        <end position="77"/>
    </location>
</feature>
<accession>A0A369URX3</accession>
<evidence type="ECO:0000256" key="1">
    <source>
        <dbReference type="SAM" id="Phobius"/>
    </source>
</evidence>
<feature type="transmembrane region" description="Helical" evidence="1">
    <location>
        <begin position="129"/>
        <end position="148"/>
    </location>
</feature>
<organism evidence="2 3">
    <name type="scientific">Dyella tabacisoli</name>
    <dbReference type="NCBI Taxonomy" id="2282381"/>
    <lineage>
        <taxon>Bacteria</taxon>
        <taxon>Pseudomonadati</taxon>
        <taxon>Pseudomonadota</taxon>
        <taxon>Gammaproteobacteria</taxon>
        <taxon>Lysobacterales</taxon>
        <taxon>Rhodanobacteraceae</taxon>
        <taxon>Dyella</taxon>
    </lineage>
</organism>